<evidence type="ECO:0000256" key="4">
    <source>
        <dbReference type="ARBA" id="ARBA00023136"/>
    </source>
</evidence>
<dbReference type="PANTHER" id="PTHR11471">
    <property type="entry name" value="TUMOR NECROSIS FACTOR FAMILY MEMBER"/>
    <property type="match status" value="1"/>
</dbReference>
<evidence type="ECO:0000313" key="8">
    <source>
        <dbReference type="Proteomes" id="UP001217089"/>
    </source>
</evidence>
<gene>
    <name evidence="7" type="ORF">KUTeg_012565</name>
</gene>
<evidence type="ECO:0000259" key="6">
    <source>
        <dbReference type="PROSITE" id="PS50049"/>
    </source>
</evidence>
<accession>A0ABQ9EZW1</accession>
<name>A0ABQ9EZW1_TEGGR</name>
<dbReference type="Pfam" id="PF00229">
    <property type="entry name" value="TNF"/>
    <property type="match status" value="1"/>
</dbReference>
<keyword evidence="8" id="KW-1185">Reference proteome</keyword>
<sequence length="250" mass="28535">MCMESKKQQDDINKDKNIENRQELSTEDKRSRRNSESISTLREDILRIKRDLVLKPVTHLQAESGDPQQGHCRVFTREAACTNQCCFSWKPPSDHYAANFRYIQDTSGENTVVMAIKILKPGFYLVYSQIVVRGREQERFHPSVGYETVKVSAVTDVVRVLMRSYITQDERGRRYRAPGGRGCTSGCSYPLDTLNQVGMFKLNCNDKVIVRKTGQTNSNVQFQTDAQKSHFGVILINLDSSLINRPNACF</sequence>
<reference evidence="7 8" key="1">
    <citation type="submission" date="2022-12" db="EMBL/GenBank/DDBJ databases">
        <title>Chromosome-level genome of Tegillarca granosa.</title>
        <authorList>
            <person name="Kim J."/>
        </authorList>
    </citation>
    <scope>NUCLEOTIDE SEQUENCE [LARGE SCALE GENOMIC DNA]</scope>
    <source>
        <strain evidence="7">Teg-2019</strain>
        <tissue evidence="7">Adductor muscle</tissue>
    </source>
</reference>
<evidence type="ECO:0000256" key="5">
    <source>
        <dbReference type="SAM" id="MobiDB-lite"/>
    </source>
</evidence>
<protein>
    <recommendedName>
        <fullName evidence="6">THD domain-containing protein</fullName>
    </recommendedName>
</protein>
<dbReference type="EMBL" id="JARBDR010000640">
    <property type="protein sequence ID" value="KAJ8310700.1"/>
    <property type="molecule type" value="Genomic_DNA"/>
</dbReference>
<feature type="region of interest" description="Disordered" evidence="5">
    <location>
        <begin position="1"/>
        <end position="36"/>
    </location>
</feature>
<keyword evidence="3" id="KW-0202">Cytokine</keyword>
<dbReference type="InterPro" id="IPR008983">
    <property type="entry name" value="Tumour_necrosis_fac-like_dom"/>
</dbReference>
<evidence type="ECO:0000313" key="7">
    <source>
        <dbReference type="EMBL" id="KAJ8310700.1"/>
    </source>
</evidence>
<feature type="domain" description="THD" evidence="6">
    <location>
        <begin position="56"/>
        <end position="236"/>
    </location>
</feature>
<dbReference type="InterPro" id="IPR006052">
    <property type="entry name" value="TNF_dom"/>
</dbReference>
<dbReference type="Gene3D" id="2.60.120.40">
    <property type="match status" value="1"/>
</dbReference>
<comment type="similarity">
    <text evidence="2">Belongs to the tumor necrosis factor family.</text>
</comment>
<dbReference type="SUPFAM" id="SSF49842">
    <property type="entry name" value="TNF-like"/>
    <property type="match status" value="1"/>
</dbReference>
<organism evidence="7 8">
    <name type="scientific">Tegillarca granosa</name>
    <name type="common">Malaysian cockle</name>
    <name type="synonym">Anadara granosa</name>
    <dbReference type="NCBI Taxonomy" id="220873"/>
    <lineage>
        <taxon>Eukaryota</taxon>
        <taxon>Metazoa</taxon>
        <taxon>Spiralia</taxon>
        <taxon>Lophotrochozoa</taxon>
        <taxon>Mollusca</taxon>
        <taxon>Bivalvia</taxon>
        <taxon>Autobranchia</taxon>
        <taxon>Pteriomorphia</taxon>
        <taxon>Arcoida</taxon>
        <taxon>Arcoidea</taxon>
        <taxon>Arcidae</taxon>
        <taxon>Tegillarca</taxon>
    </lineage>
</organism>
<keyword evidence="4" id="KW-0472">Membrane</keyword>
<dbReference type="Proteomes" id="UP001217089">
    <property type="component" value="Unassembled WGS sequence"/>
</dbReference>
<dbReference type="PANTHER" id="PTHR11471:SF13">
    <property type="entry name" value="TNF FAMILY PROFILE DOMAIN-CONTAINING PROTEIN"/>
    <property type="match status" value="1"/>
</dbReference>
<evidence type="ECO:0000256" key="1">
    <source>
        <dbReference type="ARBA" id="ARBA00004370"/>
    </source>
</evidence>
<comment type="subcellular location">
    <subcellularLocation>
        <location evidence="1">Membrane</location>
    </subcellularLocation>
</comment>
<evidence type="ECO:0000256" key="2">
    <source>
        <dbReference type="ARBA" id="ARBA00008670"/>
    </source>
</evidence>
<evidence type="ECO:0000256" key="3">
    <source>
        <dbReference type="ARBA" id="ARBA00022514"/>
    </source>
</evidence>
<dbReference type="PROSITE" id="PS50049">
    <property type="entry name" value="THD_2"/>
    <property type="match status" value="1"/>
</dbReference>
<comment type="caution">
    <text evidence="7">The sequence shown here is derived from an EMBL/GenBank/DDBJ whole genome shotgun (WGS) entry which is preliminary data.</text>
</comment>
<proteinExistence type="inferred from homology"/>